<evidence type="ECO:0000256" key="1">
    <source>
        <dbReference type="ARBA" id="ARBA00022679"/>
    </source>
</evidence>
<dbReference type="GO" id="GO:0045547">
    <property type="term" value="F:ditrans,polycis-polyprenyl diphosphate synthase [(2E,6E)-farnesyl diphosphate specific] activity"/>
    <property type="evidence" value="ECO:0007669"/>
    <property type="project" value="TreeGrafter"/>
</dbReference>
<dbReference type="PANTHER" id="PTHR10291">
    <property type="entry name" value="DEHYDRODOLICHYL DIPHOSPHATE SYNTHASE FAMILY MEMBER"/>
    <property type="match status" value="1"/>
</dbReference>
<dbReference type="Pfam" id="PF01255">
    <property type="entry name" value="Prenyltransf"/>
    <property type="match status" value="1"/>
</dbReference>
<dbReference type="InterPro" id="IPR036424">
    <property type="entry name" value="UPP_synth-like_sf"/>
</dbReference>
<evidence type="ECO:0000313" key="3">
    <source>
        <dbReference type="Proteomes" id="UP000600363"/>
    </source>
</evidence>
<dbReference type="FunFam" id="3.40.1180.10:FF:000016">
    <property type="entry name" value="Undecaprenyl diphosphate synthase"/>
    <property type="match status" value="1"/>
</dbReference>
<dbReference type="GO" id="GO:0016094">
    <property type="term" value="P:polyprenol biosynthetic process"/>
    <property type="evidence" value="ECO:0007669"/>
    <property type="project" value="TreeGrafter"/>
</dbReference>
<proteinExistence type="predicted"/>
<dbReference type="EMBL" id="DUIH01000009">
    <property type="protein sequence ID" value="HIH69317.1"/>
    <property type="molecule type" value="Genomic_DNA"/>
</dbReference>
<dbReference type="AlphaFoldDB" id="A0A832VWT3"/>
<gene>
    <name evidence="2" type="ORF">HA299_01655</name>
</gene>
<reference evidence="2" key="1">
    <citation type="journal article" date="2020" name="bioRxiv">
        <title>A rank-normalized archaeal taxonomy based on genome phylogeny resolves widespread incomplete and uneven classifications.</title>
        <authorList>
            <person name="Rinke C."/>
            <person name="Chuvochina M."/>
            <person name="Mussig A.J."/>
            <person name="Chaumeil P.-A."/>
            <person name="Waite D.W."/>
            <person name="Whitman W.B."/>
            <person name="Parks D.H."/>
            <person name="Hugenholtz P."/>
        </authorList>
    </citation>
    <scope>NUCLEOTIDE SEQUENCE</scope>
    <source>
        <strain evidence="2">UBA12518</strain>
    </source>
</reference>
<sequence>MRDVLRHTSRLPTYITLVLSERDVLEAGAKSVERFVRWCGELGITTLSVYIDVLEVGELEEAIVERVVSEVRRTFERSPYSVVVIKKLADDAVREDVSIPSSPAPPEVVMSVGFGGKSELVHAVRALLREVKEGRLRPEDIDEDELASHLLFPNEPDLVIRSGGRRLADFLVWQSVYSEIYFTDVNWKNFRKVDFLRAVRDFQRRQRRFGR</sequence>
<dbReference type="Gene3D" id="3.40.1180.10">
    <property type="entry name" value="Decaprenyl diphosphate synthase-like"/>
    <property type="match status" value="1"/>
</dbReference>
<name>A0A832VWT3_9EURY</name>
<dbReference type="Proteomes" id="UP000600363">
    <property type="component" value="Unassembled WGS sequence"/>
</dbReference>
<evidence type="ECO:0000313" key="2">
    <source>
        <dbReference type="EMBL" id="HIH69317.1"/>
    </source>
</evidence>
<accession>A0A832VWT3</accession>
<organism evidence="2 3">
    <name type="scientific">Methermicoccus shengliensis</name>
    <dbReference type="NCBI Taxonomy" id="660064"/>
    <lineage>
        <taxon>Archaea</taxon>
        <taxon>Methanobacteriati</taxon>
        <taxon>Methanobacteriota</taxon>
        <taxon>Stenosarchaea group</taxon>
        <taxon>Methanomicrobia</taxon>
        <taxon>Methanosarcinales</taxon>
        <taxon>Methermicoccaceae</taxon>
        <taxon>Methermicoccus</taxon>
    </lineage>
</organism>
<dbReference type="InterPro" id="IPR001441">
    <property type="entry name" value="UPP_synth-like"/>
</dbReference>
<dbReference type="PANTHER" id="PTHR10291:SF28">
    <property type="entry name" value="UNDECAPRENYL DIPHOSPHATE SYNTHASE"/>
    <property type="match status" value="1"/>
</dbReference>
<comment type="caution">
    <text evidence="2">The sequence shown here is derived from an EMBL/GenBank/DDBJ whole genome shotgun (WGS) entry which is preliminary data.</text>
</comment>
<dbReference type="SUPFAM" id="SSF64005">
    <property type="entry name" value="Undecaprenyl diphosphate synthase"/>
    <property type="match status" value="1"/>
</dbReference>
<protein>
    <submittedName>
        <fullName evidence="2">UDP diphosphate synthase</fullName>
    </submittedName>
</protein>
<keyword evidence="1" id="KW-0808">Transferase</keyword>